<evidence type="ECO:0000313" key="1">
    <source>
        <dbReference type="EMBL" id="ACN25280.1"/>
    </source>
</evidence>
<accession>C0HE27</accession>
<name>C0HE27_MAIZE</name>
<reference evidence="1" key="1">
    <citation type="journal article" date="2009" name="PLoS Genet.">
        <title>Sequencing, mapping, and analysis of 27,455 maize full-length cDNAs.</title>
        <authorList>
            <person name="Soderlund C."/>
            <person name="Descour A."/>
            <person name="Kudrna D."/>
            <person name="Bomhoff M."/>
            <person name="Boyd L."/>
            <person name="Currie J."/>
            <person name="Angelova A."/>
            <person name="Collura K."/>
            <person name="Wissotski M."/>
            <person name="Ashley E."/>
            <person name="Morrow D."/>
            <person name="Fernandes J."/>
            <person name="Walbot V."/>
            <person name="Yu Y."/>
        </authorList>
    </citation>
    <scope>NUCLEOTIDE SEQUENCE</scope>
    <source>
        <strain evidence="1">B73</strain>
    </source>
</reference>
<sequence length="112" mass="13028">MQQVFKQQQLHIKEVGLLLVFKGHLDFRLAKQLPRQALQWQQLVIRLGQLGRARCLVLRLEALVFRVDIDRTSLASAGRGSFMWFCIRMAFKSILVPNCCGRLPALEFYNRI</sequence>
<dbReference type="EMBL" id="BT060583">
    <property type="protein sequence ID" value="ACN25280.1"/>
    <property type="molecule type" value="mRNA"/>
</dbReference>
<protein>
    <submittedName>
        <fullName evidence="1">Uncharacterized protein</fullName>
    </submittedName>
</protein>
<organism evidence="1">
    <name type="scientific">Zea mays</name>
    <name type="common">Maize</name>
    <dbReference type="NCBI Taxonomy" id="4577"/>
    <lineage>
        <taxon>Eukaryota</taxon>
        <taxon>Viridiplantae</taxon>
        <taxon>Streptophyta</taxon>
        <taxon>Embryophyta</taxon>
        <taxon>Tracheophyta</taxon>
        <taxon>Spermatophyta</taxon>
        <taxon>Magnoliopsida</taxon>
        <taxon>Liliopsida</taxon>
        <taxon>Poales</taxon>
        <taxon>Poaceae</taxon>
        <taxon>PACMAD clade</taxon>
        <taxon>Panicoideae</taxon>
        <taxon>Andropogonodae</taxon>
        <taxon>Andropogoneae</taxon>
        <taxon>Tripsacinae</taxon>
        <taxon>Zea</taxon>
    </lineage>
</organism>
<dbReference type="AlphaFoldDB" id="C0HE27"/>
<proteinExistence type="evidence at transcript level"/>